<dbReference type="AlphaFoldDB" id="A0A5D3AIM9"/>
<gene>
    <name evidence="1" type="ORF">B9479_007988</name>
</gene>
<organism evidence="1 2">
    <name type="scientific">Cryptococcus floricola</name>
    <dbReference type="NCBI Taxonomy" id="2591691"/>
    <lineage>
        <taxon>Eukaryota</taxon>
        <taxon>Fungi</taxon>
        <taxon>Dikarya</taxon>
        <taxon>Basidiomycota</taxon>
        <taxon>Agaricomycotina</taxon>
        <taxon>Tremellomycetes</taxon>
        <taxon>Tremellales</taxon>
        <taxon>Cryptococcaceae</taxon>
        <taxon>Cryptococcus</taxon>
    </lineage>
</organism>
<keyword evidence="2" id="KW-1185">Reference proteome</keyword>
<comment type="caution">
    <text evidence="1">The sequence shown here is derived from an EMBL/GenBank/DDBJ whole genome shotgun (WGS) entry which is preliminary data.</text>
</comment>
<name>A0A5D3AIM9_9TREE</name>
<dbReference type="EMBL" id="NIDF01000240">
    <property type="protein sequence ID" value="TYJ51437.1"/>
    <property type="molecule type" value="Genomic_DNA"/>
</dbReference>
<evidence type="ECO:0000313" key="1">
    <source>
        <dbReference type="EMBL" id="TYJ51437.1"/>
    </source>
</evidence>
<feature type="non-terminal residue" evidence="1">
    <location>
        <position position="1"/>
    </location>
</feature>
<dbReference type="Proteomes" id="UP000322245">
    <property type="component" value="Unassembled WGS sequence"/>
</dbReference>
<sequence>LSAINESAWAGEIKFELLSLMFLLDTIFSLGRQHFSTAQIKLILWLLTQLGVSGVPSFKKLRKTQAAVRVKVQATELVESKAALGTHFHVLDIGQAFAMVRP</sequence>
<evidence type="ECO:0000313" key="2">
    <source>
        <dbReference type="Proteomes" id="UP000322245"/>
    </source>
</evidence>
<proteinExistence type="predicted"/>
<reference evidence="1 2" key="1">
    <citation type="submission" date="2017-05" db="EMBL/GenBank/DDBJ databases">
        <title>The Genome Sequence of Tsuchiyaea wingfieldii DSM 27421.</title>
        <authorList>
            <person name="Cuomo C."/>
            <person name="Passer A."/>
            <person name="Billmyre B."/>
            <person name="Heitman J."/>
        </authorList>
    </citation>
    <scope>NUCLEOTIDE SEQUENCE [LARGE SCALE GENOMIC DNA]</scope>
    <source>
        <strain evidence="1 2">DSM 27421</strain>
    </source>
</reference>
<protein>
    <submittedName>
        <fullName evidence="1">Uncharacterized protein</fullName>
    </submittedName>
</protein>
<accession>A0A5D3AIM9</accession>